<evidence type="ECO:0000313" key="2">
    <source>
        <dbReference type="Proteomes" id="UP000027120"/>
    </source>
</evidence>
<gene>
    <name evidence="1" type="ORF">CISIN_1g045170mg</name>
</gene>
<dbReference type="InterPro" id="IPR005299">
    <property type="entry name" value="MeTrfase_7"/>
</dbReference>
<proteinExistence type="predicted"/>
<dbReference type="GO" id="GO:0008168">
    <property type="term" value="F:methyltransferase activity"/>
    <property type="evidence" value="ECO:0007669"/>
    <property type="project" value="InterPro"/>
</dbReference>
<dbReference type="PANTHER" id="PTHR31009">
    <property type="entry name" value="S-ADENOSYL-L-METHIONINE:CARBOXYL METHYLTRANSFERASE FAMILY PROTEIN"/>
    <property type="match status" value="1"/>
</dbReference>
<protein>
    <submittedName>
        <fullName evidence="1">Uncharacterized protein</fullName>
    </submittedName>
</protein>
<reference evidence="1 2" key="1">
    <citation type="submission" date="2014-04" db="EMBL/GenBank/DDBJ databases">
        <authorList>
            <consortium name="International Citrus Genome Consortium"/>
            <person name="Gmitter F."/>
            <person name="Chen C."/>
            <person name="Farmerie W."/>
            <person name="Harkins T."/>
            <person name="Desany B."/>
            <person name="Mohiuddin M."/>
            <person name="Kodira C."/>
            <person name="Borodovsky M."/>
            <person name="Lomsadze A."/>
            <person name="Burns P."/>
            <person name="Jenkins J."/>
            <person name="Prochnik S."/>
            <person name="Shu S."/>
            <person name="Chapman J."/>
            <person name="Pitluck S."/>
            <person name="Schmutz J."/>
            <person name="Rokhsar D."/>
        </authorList>
    </citation>
    <scope>NUCLEOTIDE SEQUENCE</scope>
</reference>
<dbReference type="STRING" id="2711.A0A067FNW9"/>
<dbReference type="Proteomes" id="UP000027120">
    <property type="component" value="Unassembled WGS sequence"/>
</dbReference>
<dbReference type="SMR" id="A0A067FNW9"/>
<name>A0A067FNW9_CITSI</name>
<sequence length="135" mass="15400">KGWPSYQSQYWRVQFNLDLLGEEGISNEILNVTYFGCSSNPSTFSVVSSVIENEFPFYLNDLLGNDFNMLFQGLSSFAERYKDLSLFTVGAPGSFHGWLFPTNSLHLVHSSYGAHWLSKMRLPILKYMLICYSCA</sequence>
<organism evidence="1 2">
    <name type="scientific">Citrus sinensis</name>
    <name type="common">Sweet orange</name>
    <name type="synonym">Citrus aurantium var. sinensis</name>
    <dbReference type="NCBI Taxonomy" id="2711"/>
    <lineage>
        <taxon>Eukaryota</taxon>
        <taxon>Viridiplantae</taxon>
        <taxon>Streptophyta</taxon>
        <taxon>Embryophyta</taxon>
        <taxon>Tracheophyta</taxon>
        <taxon>Spermatophyta</taxon>
        <taxon>Magnoliopsida</taxon>
        <taxon>eudicotyledons</taxon>
        <taxon>Gunneridae</taxon>
        <taxon>Pentapetalae</taxon>
        <taxon>rosids</taxon>
        <taxon>malvids</taxon>
        <taxon>Sapindales</taxon>
        <taxon>Rutaceae</taxon>
        <taxon>Aurantioideae</taxon>
        <taxon>Citrus</taxon>
    </lineage>
</organism>
<dbReference type="InterPro" id="IPR029063">
    <property type="entry name" value="SAM-dependent_MTases_sf"/>
</dbReference>
<accession>A0A067FNW9</accession>
<dbReference type="SUPFAM" id="SSF53335">
    <property type="entry name" value="S-adenosyl-L-methionine-dependent methyltransferases"/>
    <property type="match status" value="1"/>
</dbReference>
<dbReference type="Pfam" id="PF03492">
    <property type="entry name" value="Methyltransf_7"/>
    <property type="match status" value="1"/>
</dbReference>
<evidence type="ECO:0000313" key="1">
    <source>
        <dbReference type="EMBL" id="KDO69073.1"/>
    </source>
</evidence>
<dbReference type="EMBL" id="KK784893">
    <property type="protein sequence ID" value="KDO69073.1"/>
    <property type="molecule type" value="Genomic_DNA"/>
</dbReference>
<dbReference type="Gene3D" id="3.40.50.150">
    <property type="entry name" value="Vaccinia Virus protein VP39"/>
    <property type="match status" value="1"/>
</dbReference>
<dbReference type="AlphaFoldDB" id="A0A067FNW9"/>
<keyword evidence="2" id="KW-1185">Reference proteome</keyword>
<feature type="non-terminal residue" evidence="1">
    <location>
        <position position="1"/>
    </location>
</feature>